<dbReference type="AlphaFoldDB" id="A0A1H7FN56"/>
<dbReference type="InterPro" id="IPR011990">
    <property type="entry name" value="TPR-like_helical_dom_sf"/>
</dbReference>
<evidence type="ECO:0000313" key="2">
    <source>
        <dbReference type="Proteomes" id="UP000198916"/>
    </source>
</evidence>
<name>A0A1H7FN56_9SPHI</name>
<proteinExistence type="predicted"/>
<protein>
    <submittedName>
        <fullName evidence="1">Starch-binding associating with outer membrane</fullName>
    </submittedName>
</protein>
<dbReference type="EMBL" id="FNZR01000001">
    <property type="protein sequence ID" value="SEK27419.1"/>
    <property type="molecule type" value="Genomic_DNA"/>
</dbReference>
<reference evidence="2" key="1">
    <citation type="submission" date="2016-10" db="EMBL/GenBank/DDBJ databases">
        <authorList>
            <person name="Varghese N."/>
            <person name="Submissions S."/>
        </authorList>
    </citation>
    <scope>NUCLEOTIDE SEQUENCE [LARGE SCALE GENOMIC DNA]</scope>
    <source>
        <strain evidence="2">Jip14</strain>
    </source>
</reference>
<gene>
    <name evidence="1" type="ORF">SAMN05421740_101410</name>
</gene>
<accession>A0A1H7FN56</accession>
<keyword evidence="2" id="KW-1185">Reference proteome</keyword>
<dbReference type="Proteomes" id="UP000198916">
    <property type="component" value="Unassembled WGS sequence"/>
</dbReference>
<dbReference type="PROSITE" id="PS51257">
    <property type="entry name" value="PROKAR_LIPOPROTEIN"/>
    <property type="match status" value="1"/>
</dbReference>
<dbReference type="SUPFAM" id="SSF48452">
    <property type="entry name" value="TPR-like"/>
    <property type="match status" value="1"/>
</dbReference>
<dbReference type="Gene3D" id="1.25.40.390">
    <property type="match status" value="1"/>
</dbReference>
<dbReference type="RefSeq" id="WP_090602368.1">
    <property type="nucleotide sequence ID" value="NZ_FNZR01000001.1"/>
</dbReference>
<sequence>MKKLFFVFVAIILVSCDKNFESINANPNNPEVISPELLMVNIIRSTVNELASDGFYRGNILMQYAAEIREPGIDRYQVGSMNVWSNGYATLRNVQNLYDVASERGFNNYMGVALVMRAFLFSRMTDCYGALPYSEALKAKDPDAPIYTPRFDPQEAVYQGLIDELKQANELLAVNGGELIQNDILFNGDVLKWKKFANSLRLRLLLRRSARVNPSADMQEMLNDPAKFPLMENLADNVALEYVEAPNLFPITSERGGFFLQRRISKTFADKLNTLKDPRLGIFANPTDESVEAGSPAYAGVRNGEEDSNLSSDIDAKVSSVGIIYYNGQQVPVPAQGIVMLLSELKFILAESAVKGYINGDAKTYYEEGIKASMEYYKSVSGVTIEATPEYLNQPGVAYTPANALELIGTQRWIGLFFNDYQAWHEWKRTGFPVLTPSIVNSNNDRIPVRFLYPSDLQVTNRESYEAAVAAQGPDNINTPVWWDVD</sequence>
<organism evidence="1 2">
    <name type="scientific">Parapedobacter koreensis</name>
    <dbReference type="NCBI Taxonomy" id="332977"/>
    <lineage>
        <taxon>Bacteria</taxon>
        <taxon>Pseudomonadati</taxon>
        <taxon>Bacteroidota</taxon>
        <taxon>Sphingobacteriia</taxon>
        <taxon>Sphingobacteriales</taxon>
        <taxon>Sphingobacteriaceae</taxon>
        <taxon>Parapedobacter</taxon>
    </lineage>
</organism>
<evidence type="ECO:0000313" key="1">
    <source>
        <dbReference type="EMBL" id="SEK27419.1"/>
    </source>
</evidence>
<dbReference type="Pfam" id="PF12771">
    <property type="entry name" value="SusD-like_2"/>
    <property type="match status" value="1"/>
</dbReference>
<dbReference type="STRING" id="332977.SAMN05421740_101410"/>
<dbReference type="OrthoDB" id="9766256at2"/>
<dbReference type="InterPro" id="IPR041662">
    <property type="entry name" value="SusD-like_2"/>
</dbReference>